<dbReference type="Gene3D" id="2.30.30.40">
    <property type="entry name" value="SH3 Domains"/>
    <property type="match status" value="1"/>
</dbReference>
<organism evidence="2 3">
    <name type="scientific">Methanospirillum stamsii</name>
    <dbReference type="NCBI Taxonomy" id="1277351"/>
    <lineage>
        <taxon>Archaea</taxon>
        <taxon>Methanobacteriati</taxon>
        <taxon>Methanobacteriota</taxon>
        <taxon>Stenosarchaea group</taxon>
        <taxon>Methanomicrobia</taxon>
        <taxon>Methanomicrobiales</taxon>
        <taxon>Methanospirillaceae</taxon>
        <taxon>Methanospirillum</taxon>
    </lineage>
</organism>
<keyword evidence="3" id="KW-1185">Reference proteome</keyword>
<dbReference type="InterPro" id="IPR036061">
    <property type="entry name" value="CheW-like_dom_sf"/>
</dbReference>
<dbReference type="PROSITE" id="PS50851">
    <property type="entry name" value="CHEW"/>
    <property type="match status" value="1"/>
</dbReference>
<proteinExistence type="predicted"/>
<evidence type="ECO:0000313" key="2">
    <source>
        <dbReference type="EMBL" id="PWR75156.1"/>
    </source>
</evidence>
<dbReference type="InterPro" id="IPR039315">
    <property type="entry name" value="CheW"/>
</dbReference>
<evidence type="ECO:0000259" key="1">
    <source>
        <dbReference type="PROSITE" id="PS50851"/>
    </source>
</evidence>
<dbReference type="GO" id="GO:0006935">
    <property type="term" value="P:chemotaxis"/>
    <property type="evidence" value="ECO:0007669"/>
    <property type="project" value="InterPro"/>
</dbReference>
<reference evidence="2 3" key="1">
    <citation type="submission" date="2018-05" db="EMBL/GenBank/DDBJ databases">
        <title>Draft genome of Methanospirillum stamsii Pt1.</title>
        <authorList>
            <person name="Dueholm M.S."/>
            <person name="Nielsen P.H."/>
            <person name="Bakmann L.F."/>
            <person name="Otzen D.E."/>
        </authorList>
    </citation>
    <scope>NUCLEOTIDE SEQUENCE [LARGE SCALE GENOMIC DNA]</scope>
    <source>
        <strain evidence="2 3">Pt1</strain>
    </source>
</reference>
<dbReference type="Gene3D" id="2.40.50.180">
    <property type="entry name" value="CheA-289, Domain 4"/>
    <property type="match status" value="1"/>
</dbReference>
<feature type="domain" description="CheW-like" evidence="1">
    <location>
        <begin position="11"/>
        <end position="167"/>
    </location>
</feature>
<dbReference type="GO" id="GO:0007165">
    <property type="term" value="P:signal transduction"/>
    <property type="evidence" value="ECO:0007669"/>
    <property type="project" value="InterPro"/>
</dbReference>
<evidence type="ECO:0000313" key="3">
    <source>
        <dbReference type="Proteomes" id="UP000245934"/>
    </source>
</evidence>
<dbReference type="GO" id="GO:0005829">
    <property type="term" value="C:cytosol"/>
    <property type="evidence" value="ECO:0007669"/>
    <property type="project" value="TreeGrafter"/>
</dbReference>
<accession>A0A2V2NC20</accession>
<dbReference type="InterPro" id="IPR002545">
    <property type="entry name" value="CheW-lke_dom"/>
</dbReference>
<name>A0A2V2NC20_9EURY</name>
<dbReference type="Proteomes" id="UP000245934">
    <property type="component" value="Unassembled WGS sequence"/>
</dbReference>
<dbReference type="SUPFAM" id="SSF50341">
    <property type="entry name" value="CheW-like"/>
    <property type="match status" value="1"/>
</dbReference>
<dbReference type="EMBL" id="QGMZ01000012">
    <property type="protein sequence ID" value="PWR75156.1"/>
    <property type="molecule type" value="Genomic_DNA"/>
</dbReference>
<gene>
    <name evidence="2" type="ORF">DLD82_06130</name>
</gene>
<dbReference type="PANTHER" id="PTHR22617:SF23">
    <property type="entry name" value="CHEMOTAXIS PROTEIN CHEW"/>
    <property type="match status" value="1"/>
</dbReference>
<dbReference type="SMART" id="SM00260">
    <property type="entry name" value="CheW"/>
    <property type="match status" value="1"/>
</dbReference>
<dbReference type="AlphaFoldDB" id="A0A2V2NC20"/>
<dbReference type="Pfam" id="PF01584">
    <property type="entry name" value="CheW"/>
    <property type="match status" value="1"/>
</dbReference>
<comment type="caution">
    <text evidence="2">The sequence shown here is derived from an EMBL/GenBank/DDBJ whole genome shotgun (WGS) entry which is preliminary data.</text>
</comment>
<dbReference type="PANTHER" id="PTHR22617">
    <property type="entry name" value="CHEMOTAXIS SENSOR HISTIDINE KINASE-RELATED"/>
    <property type="match status" value="1"/>
</dbReference>
<sequence length="198" mass="22554">MELMPADKEIIHRLLLFALGEGLYGAQVSYIREIVQDQVKIPLPGAPDFIPGIIHIREEVVKVIDIRKIIPLAKEGLKKKIIVFVPENQSATRFGMLVDDVYGIMEVPDSVVNLLDRSDTKIQNNFMLGFLKCSLDTFLHQNGRQYAAGNDDLVWIDFEDLIRTITDDGQSDTITFRLTALFNPEYLLSDEYRKNAKK</sequence>
<protein>
    <recommendedName>
        <fullName evidence="1">CheW-like domain-containing protein</fullName>
    </recommendedName>
</protein>